<dbReference type="GO" id="GO:0019878">
    <property type="term" value="P:lysine biosynthetic process via aminoadipic acid"/>
    <property type="evidence" value="ECO:0007669"/>
    <property type="project" value="TreeGrafter"/>
</dbReference>
<dbReference type="GO" id="GO:0000287">
    <property type="term" value="F:magnesium ion binding"/>
    <property type="evidence" value="ECO:0007669"/>
    <property type="project" value="InterPro"/>
</dbReference>
<comment type="similarity">
    <text evidence="1">Belongs to the P-Pant transferase superfamily. Gsp/Sfp/HetI/AcpT family.</text>
</comment>
<dbReference type="GO" id="GO:0008897">
    <property type="term" value="F:holo-[acyl-carrier-protein] synthase activity"/>
    <property type="evidence" value="ECO:0007669"/>
    <property type="project" value="InterPro"/>
</dbReference>
<dbReference type="InterPro" id="IPR008278">
    <property type="entry name" value="4-PPantetheinyl_Trfase_dom"/>
</dbReference>
<evidence type="ECO:0000256" key="2">
    <source>
        <dbReference type="ARBA" id="ARBA00022679"/>
    </source>
</evidence>
<dbReference type="Gene3D" id="3.90.470.20">
    <property type="entry name" value="4'-phosphopantetheinyl transferase domain"/>
    <property type="match status" value="2"/>
</dbReference>
<dbReference type="Pfam" id="PF01648">
    <property type="entry name" value="ACPS"/>
    <property type="match status" value="1"/>
</dbReference>
<dbReference type="PANTHER" id="PTHR12215:SF10">
    <property type="entry name" value="L-AMINOADIPATE-SEMIALDEHYDE DEHYDROGENASE-PHOSPHOPANTETHEINYL TRANSFERASE"/>
    <property type="match status" value="1"/>
</dbReference>
<dbReference type="Proteomes" id="UP000316238">
    <property type="component" value="Unassembled WGS sequence"/>
</dbReference>
<dbReference type="SUPFAM" id="SSF56214">
    <property type="entry name" value="4'-phosphopantetheinyl transferase"/>
    <property type="match status" value="2"/>
</dbReference>
<evidence type="ECO:0000256" key="1">
    <source>
        <dbReference type="ARBA" id="ARBA00010990"/>
    </source>
</evidence>
<dbReference type="InterPro" id="IPR041354">
    <property type="entry name" value="4PPT_N"/>
</dbReference>
<organism evidence="5 6">
    <name type="scientific">Candidatus Electronema aureum</name>
    <dbReference type="NCBI Taxonomy" id="2005002"/>
    <lineage>
        <taxon>Bacteria</taxon>
        <taxon>Pseudomonadati</taxon>
        <taxon>Thermodesulfobacteriota</taxon>
        <taxon>Desulfobulbia</taxon>
        <taxon>Desulfobulbales</taxon>
        <taxon>Desulfobulbaceae</taxon>
        <taxon>Candidatus Electronema</taxon>
    </lineage>
</organism>
<dbReference type="PANTHER" id="PTHR12215">
    <property type="entry name" value="PHOSPHOPANTETHEINE TRANSFERASE"/>
    <property type="match status" value="1"/>
</dbReference>
<accession>A0A521G1J4</accession>
<keyword evidence="6" id="KW-1185">Reference proteome</keyword>
<dbReference type="AlphaFoldDB" id="A0A521G1J4"/>
<gene>
    <name evidence="5" type="ORF">CDV28_11528</name>
</gene>
<name>A0A521G1J4_9BACT</name>
<evidence type="ECO:0000313" key="6">
    <source>
        <dbReference type="Proteomes" id="UP000316238"/>
    </source>
</evidence>
<protein>
    <submittedName>
        <fullName evidence="5">Phosphopantetheinyl transferase</fullName>
    </submittedName>
</protein>
<comment type="caution">
    <text evidence="5">The sequence shown here is derived from an EMBL/GenBank/DDBJ whole genome shotgun (WGS) entry which is preliminary data.</text>
</comment>
<evidence type="ECO:0000259" key="4">
    <source>
        <dbReference type="Pfam" id="PF17837"/>
    </source>
</evidence>
<proteinExistence type="inferred from homology"/>
<dbReference type="EMBL" id="NQJD01000015">
    <property type="protein sequence ID" value="TAA74893.1"/>
    <property type="molecule type" value="Genomic_DNA"/>
</dbReference>
<evidence type="ECO:0000259" key="3">
    <source>
        <dbReference type="Pfam" id="PF01648"/>
    </source>
</evidence>
<feature type="domain" description="4'-phosphopantetheinyl transferase" evidence="3">
    <location>
        <begin position="137"/>
        <end position="226"/>
    </location>
</feature>
<keyword evidence="2 5" id="KW-0808">Transferase</keyword>
<dbReference type="Pfam" id="PF17837">
    <property type="entry name" value="4PPT_N"/>
    <property type="match status" value="1"/>
</dbReference>
<evidence type="ECO:0000313" key="5">
    <source>
        <dbReference type="EMBL" id="TAA74893.1"/>
    </source>
</evidence>
<dbReference type="InterPro" id="IPR050559">
    <property type="entry name" value="P-Pant_transferase_sf"/>
</dbReference>
<dbReference type="GO" id="GO:0005829">
    <property type="term" value="C:cytosol"/>
    <property type="evidence" value="ECO:0007669"/>
    <property type="project" value="TreeGrafter"/>
</dbReference>
<reference evidence="5" key="1">
    <citation type="submission" date="2017-07" db="EMBL/GenBank/DDBJ databases">
        <title>The cable genome - Insights into the physiology and evolution of filamentous bacteria capable of sulfide oxidation via long distance electron transfer.</title>
        <authorList>
            <person name="Thorup C."/>
            <person name="Bjerg J.T."/>
            <person name="Schreiber L."/>
            <person name="Nielsen L.P."/>
            <person name="Kjeldsen K.U."/>
            <person name="Boesen T."/>
            <person name="Boggild A."/>
            <person name="Meysman F."/>
            <person name="Geelhoed J."/>
            <person name="Schramm A."/>
        </authorList>
    </citation>
    <scope>NUCLEOTIDE SEQUENCE [LARGE SCALE GENOMIC DNA]</scope>
    <source>
        <strain evidence="5">GS</strain>
    </source>
</reference>
<dbReference type="InterPro" id="IPR037143">
    <property type="entry name" value="4-PPantetheinyl_Trfase_dom_sf"/>
</dbReference>
<sequence>MKITTNTCPEKAALLIESFFPIACAWGRLRVEKQKRIALVDLDQLREDDVVLLLSEAERIYFQRFHHPKRRREWLCGRIAAKMALLDMYEAEEFRRLTLLPDEHGRPVVSGLTKNNLSLSITHSGKYAAALAVPRESCGIDLQKISDKLPSLINYFASETELKLLKNQSDLGNQETALTMLWAVKEAVKKSVFADQPGIFSGIEAQRISAAGDHTWRFECGTHGCAIQIVAVHDFAPYILALTEKDGQNTLLA</sequence>
<feature type="domain" description="4'-phosphopantetheinyl transferase N-terminal" evidence="4">
    <location>
        <begin position="67"/>
        <end position="132"/>
    </location>
</feature>